<protein>
    <submittedName>
        <fullName evidence="1">Uncharacterized protein</fullName>
    </submittedName>
</protein>
<name>A0ABS5RTG4_9HYPH</name>
<accession>A0ABS5RTG4</accession>
<reference evidence="1 2" key="1">
    <citation type="submission" date="2021-03" db="EMBL/GenBank/DDBJ databases">
        <title>Tianweitania aestuarii sp. nov., isolated from a tidal flat.</title>
        <authorList>
            <person name="Park S."/>
            <person name="Yoon J.-H."/>
        </authorList>
    </citation>
    <scope>NUCLEOTIDE SEQUENCE [LARGE SCALE GENOMIC DNA]</scope>
    <source>
        <strain evidence="1 2">BSSL-BM11</strain>
    </source>
</reference>
<dbReference type="RefSeq" id="WP_213983870.1">
    <property type="nucleotide sequence ID" value="NZ_JAFMNX010000001.1"/>
</dbReference>
<proteinExistence type="predicted"/>
<comment type="caution">
    <text evidence="1">The sequence shown here is derived from an EMBL/GenBank/DDBJ whole genome shotgun (WGS) entry which is preliminary data.</text>
</comment>
<gene>
    <name evidence="1" type="ORF">JYU29_06485</name>
</gene>
<keyword evidence="2" id="KW-1185">Reference proteome</keyword>
<organism evidence="1 2">
    <name type="scientific">Tianweitania aestuarii</name>
    <dbReference type="NCBI Taxonomy" id="2814886"/>
    <lineage>
        <taxon>Bacteria</taxon>
        <taxon>Pseudomonadati</taxon>
        <taxon>Pseudomonadota</taxon>
        <taxon>Alphaproteobacteria</taxon>
        <taxon>Hyphomicrobiales</taxon>
        <taxon>Phyllobacteriaceae</taxon>
        <taxon>Tianweitania</taxon>
    </lineage>
</organism>
<evidence type="ECO:0000313" key="2">
    <source>
        <dbReference type="Proteomes" id="UP001297272"/>
    </source>
</evidence>
<dbReference type="EMBL" id="JAFMNX010000001">
    <property type="protein sequence ID" value="MBS9720330.1"/>
    <property type="molecule type" value="Genomic_DNA"/>
</dbReference>
<dbReference type="Proteomes" id="UP001297272">
    <property type="component" value="Unassembled WGS sequence"/>
</dbReference>
<sequence>MIRLVLFAFFVAALWIGVFQIVRMVRARQIDWRGVGLAVCFIGLAVFLHQQTGVGGLFD</sequence>
<evidence type="ECO:0000313" key="1">
    <source>
        <dbReference type="EMBL" id="MBS9720330.1"/>
    </source>
</evidence>